<dbReference type="AlphaFoldDB" id="A0A6L5BPT2"/>
<dbReference type="EMBL" id="JAAAXX010000002">
    <property type="protein sequence ID" value="KAF2390721.1"/>
    <property type="molecule type" value="Genomic_DNA"/>
</dbReference>
<protein>
    <submittedName>
        <fullName evidence="1">Uncharacterized protein</fullName>
    </submittedName>
</protein>
<proteinExistence type="predicted"/>
<organism evidence="1 2">
    <name type="scientific">Pseudomonas frederiksbergensis</name>
    <dbReference type="NCBI Taxonomy" id="104087"/>
    <lineage>
        <taxon>Bacteria</taxon>
        <taxon>Pseudomonadati</taxon>
        <taxon>Pseudomonadota</taxon>
        <taxon>Gammaproteobacteria</taxon>
        <taxon>Pseudomonadales</taxon>
        <taxon>Pseudomonadaceae</taxon>
        <taxon>Pseudomonas</taxon>
    </lineage>
</organism>
<dbReference type="Proteomes" id="UP000475265">
    <property type="component" value="Unassembled WGS sequence"/>
</dbReference>
<reference evidence="1 2" key="1">
    <citation type="submission" date="2019-12" db="EMBL/GenBank/DDBJ databases">
        <title>Endophytic bacteria associated with Panax ginseng seedlings.</title>
        <authorList>
            <person name="Park J.M."/>
            <person name="Shin R."/>
            <person name="Jo S.H."/>
        </authorList>
    </citation>
    <scope>NUCLEOTIDE SEQUENCE [LARGE SCALE GENOMIC DNA]</scope>
    <source>
        <strain evidence="1 2">PgKB32</strain>
    </source>
</reference>
<name>A0A6L5BPT2_9PSED</name>
<evidence type="ECO:0000313" key="2">
    <source>
        <dbReference type="Proteomes" id="UP000475265"/>
    </source>
</evidence>
<sequence>MPQICQFIGVNSVTNIELDKGVMPAPIIRNADWFEKFALVRITGRVLLPGR</sequence>
<accession>A0A6L5BPT2</accession>
<gene>
    <name evidence="1" type="ORF">FX983_05186</name>
</gene>
<evidence type="ECO:0000313" key="1">
    <source>
        <dbReference type="EMBL" id="KAF2390721.1"/>
    </source>
</evidence>
<comment type="caution">
    <text evidence="1">The sequence shown here is derived from an EMBL/GenBank/DDBJ whole genome shotgun (WGS) entry which is preliminary data.</text>
</comment>